<feature type="compositionally biased region" description="Acidic residues" evidence="1">
    <location>
        <begin position="59"/>
        <end position="75"/>
    </location>
</feature>
<proteinExistence type="predicted"/>
<reference evidence="2 3" key="1">
    <citation type="submission" date="2017-07" db="EMBL/GenBank/DDBJ databases">
        <title>Genome sequence of the Sordaria macrospora wild type strain R19027.</title>
        <authorList>
            <person name="Nowrousian M."/>
            <person name="Teichert I."/>
            <person name="Kueck U."/>
        </authorList>
    </citation>
    <scope>NUCLEOTIDE SEQUENCE [LARGE SCALE GENOMIC DNA]</scope>
    <source>
        <strain evidence="2 3">R19027</strain>
        <tissue evidence="2">Mycelium</tissue>
    </source>
</reference>
<feature type="region of interest" description="Disordered" evidence="1">
    <location>
        <begin position="54"/>
        <end position="79"/>
    </location>
</feature>
<accession>A0A8S8ZYT0</accession>
<sequence>MSHLVHILPDDNPTVIKASKLPELFSSYRNAVKAMLLNLAAEWRNQASVRYIRDNGSDGSDDDDDGDNESDDDSGTSEHRDRFLAKLSAEWKAQCHPEMVVEPEPKLLALWNAFRNIPREHFSDVMQRSQSPGFSSIALGTRGRGSSLSETPRRLSLRKRDFARGFWRMIFDPTVYYGLELTEAPERSGGMLTHV</sequence>
<evidence type="ECO:0000256" key="1">
    <source>
        <dbReference type="SAM" id="MobiDB-lite"/>
    </source>
</evidence>
<protein>
    <submittedName>
        <fullName evidence="2">Uncharacterized protein</fullName>
    </submittedName>
</protein>
<evidence type="ECO:0000313" key="3">
    <source>
        <dbReference type="Proteomes" id="UP000433876"/>
    </source>
</evidence>
<dbReference type="EMBL" id="NMPR01000007">
    <property type="protein sequence ID" value="KAA8635977.1"/>
    <property type="molecule type" value="Genomic_DNA"/>
</dbReference>
<evidence type="ECO:0000313" key="2">
    <source>
        <dbReference type="EMBL" id="KAA8635977.1"/>
    </source>
</evidence>
<dbReference type="AlphaFoldDB" id="A0A8S8ZYT0"/>
<comment type="caution">
    <text evidence="2">The sequence shown here is derived from an EMBL/GenBank/DDBJ whole genome shotgun (WGS) entry which is preliminary data.</text>
</comment>
<dbReference type="VEuPathDB" id="FungiDB:SMAC_03208"/>
<dbReference type="Proteomes" id="UP000433876">
    <property type="component" value="Unassembled WGS sequence"/>
</dbReference>
<organism evidence="2 3">
    <name type="scientific">Sordaria macrospora</name>
    <dbReference type="NCBI Taxonomy" id="5147"/>
    <lineage>
        <taxon>Eukaryota</taxon>
        <taxon>Fungi</taxon>
        <taxon>Dikarya</taxon>
        <taxon>Ascomycota</taxon>
        <taxon>Pezizomycotina</taxon>
        <taxon>Sordariomycetes</taxon>
        <taxon>Sordariomycetidae</taxon>
        <taxon>Sordariales</taxon>
        <taxon>Sordariaceae</taxon>
        <taxon>Sordaria</taxon>
    </lineage>
</organism>
<gene>
    <name evidence="2" type="ORF">SMACR_03208</name>
</gene>
<name>A0A8S8ZYT0_SORMA</name>